<dbReference type="SUPFAM" id="SSF57701">
    <property type="entry name" value="Zn2/Cys6 DNA-binding domain"/>
    <property type="match status" value="1"/>
</dbReference>
<evidence type="ECO:0000256" key="3">
    <source>
        <dbReference type="ARBA" id="ARBA00023015"/>
    </source>
</evidence>
<protein>
    <recommendedName>
        <fullName evidence="8">Zn(2)-C6 fungal-type domain-containing protein</fullName>
    </recommendedName>
</protein>
<evidence type="ECO:0000256" key="5">
    <source>
        <dbReference type="ARBA" id="ARBA00023163"/>
    </source>
</evidence>
<dbReference type="GO" id="GO:0005634">
    <property type="term" value="C:nucleus"/>
    <property type="evidence" value="ECO:0007669"/>
    <property type="project" value="UniProtKB-SubCell"/>
</dbReference>
<dbReference type="InterPro" id="IPR036864">
    <property type="entry name" value="Zn2-C6_fun-type_DNA-bd_sf"/>
</dbReference>
<organism evidence="9 10">
    <name type="scientific">Talaromyces atroroseus</name>
    <dbReference type="NCBI Taxonomy" id="1441469"/>
    <lineage>
        <taxon>Eukaryota</taxon>
        <taxon>Fungi</taxon>
        <taxon>Dikarya</taxon>
        <taxon>Ascomycota</taxon>
        <taxon>Pezizomycotina</taxon>
        <taxon>Eurotiomycetes</taxon>
        <taxon>Eurotiomycetidae</taxon>
        <taxon>Eurotiales</taxon>
        <taxon>Trichocomaceae</taxon>
        <taxon>Talaromyces</taxon>
        <taxon>Talaromyces sect. Trachyspermi</taxon>
    </lineage>
</organism>
<keyword evidence="4" id="KW-0238">DNA-binding</keyword>
<dbReference type="CDD" id="cd00067">
    <property type="entry name" value="GAL4"/>
    <property type="match status" value="1"/>
</dbReference>
<dbReference type="InterPro" id="IPR007219">
    <property type="entry name" value="XnlR_reg_dom"/>
</dbReference>
<evidence type="ECO:0000256" key="7">
    <source>
        <dbReference type="SAM" id="MobiDB-lite"/>
    </source>
</evidence>
<dbReference type="Proteomes" id="UP000214365">
    <property type="component" value="Unassembled WGS sequence"/>
</dbReference>
<feature type="region of interest" description="Disordered" evidence="7">
    <location>
        <begin position="52"/>
        <end position="74"/>
    </location>
</feature>
<dbReference type="RefSeq" id="XP_020123433.1">
    <property type="nucleotide sequence ID" value="XM_020261514.1"/>
</dbReference>
<evidence type="ECO:0000256" key="1">
    <source>
        <dbReference type="ARBA" id="ARBA00004123"/>
    </source>
</evidence>
<dbReference type="AlphaFoldDB" id="A0A1Q5QBJ2"/>
<dbReference type="STRING" id="1441469.A0A1Q5QBJ2"/>
<dbReference type="CDD" id="cd12148">
    <property type="entry name" value="fungal_TF_MHR"/>
    <property type="match status" value="1"/>
</dbReference>
<dbReference type="InterPro" id="IPR051089">
    <property type="entry name" value="prtT"/>
</dbReference>
<dbReference type="Gene3D" id="4.10.240.10">
    <property type="entry name" value="Zn(2)-C6 fungal-type DNA-binding domain"/>
    <property type="match status" value="1"/>
</dbReference>
<evidence type="ECO:0000259" key="8">
    <source>
        <dbReference type="PROSITE" id="PS50048"/>
    </source>
</evidence>
<evidence type="ECO:0000256" key="4">
    <source>
        <dbReference type="ARBA" id="ARBA00023125"/>
    </source>
</evidence>
<keyword evidence="5" id="KW-0804">Transcription</keyword>
<keyword evidence="2" id="KW-0479">Metal-binding</keyword>
<gene>
    <name evidence="9" type="ORF">UA08_01809</name>
</gene>
<dbReference type="Pfam" id="PF00172">
    <property type="entry name" value="Zn_clus"/>
    <property type="match status" value="1"/>
</dbReference>
<dbReference type="GO" id="GO:0006351">
    <property type="term" value="P:DNA-templated transcription"/>
    <property type="evidence" value="ECO:0007669"/>
    <property type="project" value="InterPro"/>
</dbReference>
<feature type="region of interest" description="Disordered" evidence="7">
    <location>
        <begin position="504"/>
        <end position="536"/>
    </location>
</feature>
<dbReference type="InterPro" id="IPR001138">
    <property type="entry name" value="Zn2Cys6_DnaBD"/>
</dbReference>
<keyword evidence="6" id="KW-0539">Nucleus</keyword>
<dbReference type="GO" id="GO:0000981">
    <property type="term" value="F:DNA-binding transcription factor activity, RNA polymerase II-specific"/>
    <property type="evidence" value="ECO:0007669"/>
    <property type="project" value="InterPro"/>
</dbReference>
<dbReference type="OrthoDB" id="3163292at2759"/>
<accession>A0A1Q5QBJ2</accession>
<proteinExistence type="predicted"/>
<evidence type="ECO:0000256" key="2">
    <source>
        <dbReference type="ARBA" id="ARBA00022723"/>
    </source>
</evidence>
<dbReference type="PANTHER" id="PTHR31845:SF21">
    <property type="entry name" value="REGULATORY PROTEIN LEU3"/>
    <property type="match status" value="1"/>
</dbReference>
<dbReference type="GO" id="GO:0008270">
    <property type="term" value="F:zinc ion binding"/>
    <property type="evidence" value="ECO:0007669"/>
    <property type="project" value="InterPro"/>
</dbReference>
<reference evidence="9 10" key="1">
    <citation type="submission" date="2015-06" db="EMBL/GenBank/DDBJ databases">
        <title>Talaromyces atroroseus IBT 11181 draft genome.</title>
        <authorList>
            <person name="Rasmussen K.B."/>
            <person name="Rasmussen S."/>
            <person name="Petersen B."/>
            <person name="Sicheritz-Ponten T."/>
            <person name="Mortensen U.H."/>
            <person name="Thrane U."/>
        </authorList>
    </citation>
    <scope>NUCLEOTIDE SEQUENCE [LARGE SCALE GENOMIC DNA]</scope>
    <source>
        <strain evidence="9 10">IBT 11181</strain>
    </source>
</reference>
<dbReference type="Pfam" id="PF04082">
    <property type="entry name" value="Fungal_trans"/>
    <property type="match status" value="1"/>
</dbReference>
<feature type="compositionally biased region" description="Polar residues" evidence="7">
    <location>
        <begin position="507"/>
        <end position="522"/>
    </location>
</feature>
<feature type="compositionally biased region" description="Polar residues" evidence="7">
    <location>
        <begin position="65"/>
        <end position="74"/>
    </location>
</feature>
<evidence type="ECO:0000313" key="10">
    <source>
        <dbReference type="Proteomes" id="UP000214365"/>
    </source>
</evidence>
<dbReference type="PANTHER" id="PTHR31845">
    <property type="entry name" value="FINGER DOMAIN PROTEIN, PUTATIVE-RELATED"/>
    <property type="match status" value="1"/>
</dbReference>
<name>A0A1Q5QBJ2_TALAT</name>
<sequence>MDSTLPRAKSCVECRQQKVRCDRAERQPRPCTRCTQRQLPCRYEPYFSRTRRRRRHGSSAHRYTRPTSSVPSNVSEDGPLYIGTEIAIEDVVLRAPEVTDLFTYFITKMHIHFPLLGTPSPTADAILRASPLLFWTIMAITSSFQNRPLYRTLQGCVRRLVTRTLYPFSVCPETCQALCLLCLWPFEAVEPNDDPVYAYAGMATHFALQMGLHRSQHSNEFKNINSVTEPYRSSPSTRLLTWYACVFVEHQLASKIGVPSGIRDCHQLQQQLSSKNIALDNEHPPAPLLITQHVLLACLRERFFNAIAWDGPSSSGLTEPIHRLNLLSLFSNELQRFSVDQAPLELLTLALLHASHIAVGGFALAADLVELKAQATVRQLLIYRAVDSASALLDLVTPLAWETLPIHILRAVLHAGVVAGQIRRIQIQERELLNHDQSATYGQLSSDASDMQTAIDLHTIMPLPRLEQIIDRCIGLLQSVAYGKDFPTRGKIVLEAIRNNIRPLPSLPTSSSDRSTRTNGNWQQQQQQQSTSVPVGATPKSLGVLFESRMAANFYWDAVEHEKGRHNWNQDEQGILQEVMSLLC</sequence>
<comment type="subcellular location">
    <subcellularLocation>
        <location evidence="1">Nucleus</location>
    </subcellularLocation>
</comment>
<dbReference type="GeneID" id="31001564"/>
<feature type="compositionally biased region" description="Basic residues" evidence="7">
    <location>
        <begin position="52"/>
        <end position="64"/>
    </location>
</feature>
<evidence type="ECO:0000313" key="9">
    <source>
        <dbReference type="EMBL" id="OKL63312.1"/>
    </source>
</evidence>
<dbReference type="SMART" id="SM00066">
    <property type="entry name" value="GAL4"/>
    <property type="match status" value="1"/>
</dbReference>
<dbReference type="PROSITE" id="PS00463">
    <property type="entry name" value="ZN2_CY6_FUNGAL_1"/>
    <property type="match status" value="1"/>
</dbReference>
<keyword evidence="10" id="KW-1185">Reference proteome</keyword>
<dbReference type="SMART" id="SM00906">
    <property type="entry name" value="Fungal_trans"/>
    <property type="match status" value="1"/>
</dbReference>
<keyword evidence="3" id="KW-0805">Transcription regulation</keyword>
<feature type="domain" description="Zn(2)-C6 fungal-type" evidence="8">
    <location>
        <begin position="10"/>
        <end position="43"/>
    </location>
</feature>
<dbReference type="PROSITE" id="PS50048">
    <property type="entry name" value="ZN2_CY6_FUNGAL_2"/>
    <property type="match status" value="1"/>
</dbReference>
<dbReference type="GO" id="GO:0000976">
    <property type="term" value="F:transcription cis-regulatory region binding"/>
    <property type="evidence" value="ECO:0007669"/>
    <property type="project" value="TreeGrafter"/>
</dbReference>
<comment type="caution">
    <text evidence="9">The sequence shown here is derived from an EMBL/GenBank/DDBJ whole genome shotgun (WGS) entry which is preliminary data.</text>
</comment>
<dbReference type="EMBL" id="LFMY01000002">
    <property type="protein sequence ID" value="OKL63312.1"/>
    <property type="molecule type" value="Genomic_DNA"/>
</dbReference>
<evidence type="ECO:0000256" key="6">
    <source>
        <dbReference type="ARBA" id="ARBA00023242"/>
    </source>
</evidence>